<reference evidence="1 3" key="2">
    <citation type="submission" date="2018-11" db="EMBL/GenBank/DDBJ databases">
        <authorList>
            <consortium name="Pathogen Informatics"/>
        </authorList>
    </citation>
    <scope>NUCLEOTIDE SEQUENCE [LARGE SCALE GENOMIC DNA]</scope>
</reference>
<dbReference type="EMBL" id="UYYG01000020">
    <property type="protein sequence ID" value="VDN51415.1"/>
    <property type="molecule type" value="Genomic_DNA"/>
</dbReference>
<keyword evidence="3" id="KW-1185">Reference proteome</keyword>
<reference evidence="4" key="1">
    <citation type="submission" date="2017-02" db="UniProtKB">
        <authorList>
            <consortium name="WormBaseParasite"/>
        </authorList>
    </citation>
    <scope>IDENTIFICATION</scope>
</reference>
<dbReference type="AlphaFoldDB" id="A0A0N4UGY3"/>
<evidence type="ECO:0000313" key="2">
    <source>
        <dbReference type="Proteomes" id="UP000038040"/>
    </source>
</evidence>
<dbReference type="Proteomes" id="UP000038040">
    <property type="component" value="Unplaced"/>
</dbReference>
<organism evidence="2 4">
    <name type="scientific">Dracunculus medinensis</name>
    <name type="common">Guinea worm</name>
    <dbReference type="NCBI Taxonomy" id="318479"/>
    <lineage>
        <taxon>Eukaryota</taxon>
        <taxon>Metazoa</taxon>
        <taxon>Ecdysozoa</taxon>
        <taxon>Nematoda</taxon>
        <taxon>Chromadorea</taxon>
        <taxon>Rhabditida</taxon>
        <taxon>Spirurina</taxon>
        <taxon>Dracunculoidea</taxon>
        <taxon>Dracunculidae</taxon>
        <taxon>Dracunculus</taxon>
    </lineage>
</organism>
<evidence type="ECO:0000313" key="3">
    <source>
        <dbReference type="Proteomes" id="UP000274756"/>
    </source>
</evidence>
<dbReference type="Proteomes" id="UP000274756">
    <property type="component" value="Unassembled WGS sequence"/>
</dbReference>
<dbReference type="WBParaSite" id="DME_0000677401-mRNA-1">
    <property type="protein sequence ID" value="DME_0000677401-mRNA-1"/>
    <property type="gene ID" value="DME_0000677401"/>
</dbReference>
<name>A0A0N4UGY3_DRAME</name>
<evidence type="ECO:0000313" key="4">
    <source>
        <dbReference type="WBParaSite" id="DME_0000677401-mRNA-1"/>
    </source>
</evidence>
<gene>
    <name evidence="1" type="ORF">DME_LOCUS1388</name>
</gene>
<protein>
    <submittedName>
        <fullName evidence="4">Relaxase</fullName>
    </submittedName>
</protein>
<proteinExistence type="predicted"/>
<dbReference type="OrthoDB" id="9902985at2759"/>
<accession>A0A0N4UGY3</accession>
<evidence type="ECO:0000313" key="1">
    <source>
        <dbReference type="EMBL" id="VDN51415.1"/>
    </source>
</evidence>
<sequence length="103" mass="12085">MDKYGYIEAAGVKTRKFPTYTLSPISKGCTLAEKKANGERHYEERVSKHSEIYQQDARKDELLKECLKYMQTLENDQAKEIPWQNKALHGLHHWQIIDIAKSY</sequence>